<sequence length="653" mass="77952">MKDNLFKNVKMYLFVLFFIIFTLFFIKIIYKEKEIFKKNDTIRIEKLFDNINLKEELLIISMEDLKNNFSTNKYFYRENPTSYEKLQALLNLQQKNSFYSNIGYTLSSGKYKSNYILTNEGSLDKKEYFYKHNFNENNLQNFLTISSDNNNFNFLITNKSYLKDNNFWIITIDRNKFFKELYDDINGKWYIGIDDSLYAINQNLKLNIDQLKNPIKFKTKILNLNLYYEPLDLLHLKNIFKEFFIISIILSIFFTGILYFIKFIEKPIMAFKNKIEDLNKIDKRKNLKDHILGVKKISSISDFTEKFQKIYSSNMKIILLEILNSDISMEELEKFSQSKNFLKTTFINENIEYIDIDYKSILFLVNNESSSDIEQTFFPIINKIYTNFNINVIGSVSKKIEIFNNLSRSYLECKRLLENKYLFKDKELIFSDNTEMKKIGIFYSIKTESKLASKILNNNFLGSKKIIEDIFLDLDLQTQTYKIKEFTGLLYNTLNRVIIQLKEMNINIDYNKLNIDNIARLKNLEEIKKELINIISIIYYERKNLENEDDNLMKNRIQEYIEKNYSTDFSLENLADHLGLSFKYTSILFKKVMNSNFKNYINFYRIKQAKFLLEKNPELKIKDLAQLLGYNSSNTFIKVFKKYEGISPAQWKG</sequence>
<dbReference type="Gene3D" id="1.10.10.60">
    <property type="entry name" value="Homeodomain-like"/>
    <property type="match status" value="2"/>
</dbReference>
<dbReference type="Proteomes" id="UP000191153">
    <property type="component" value="Unassembled WGS sequence"/>
</dbReference>
<keyword evidence="7" id="KW-1185">Reference proteome</keyword>
<evidence type="ECO:0000313" key="7">
    <source>
        <dbReference type="Proteomes" id="UP000191153"/>
    </source>
</evidence>
<dbReference type="GO" id="GO:0043565">
    <property type="term" value="F:sequence-specific DNA binding"/>
    <property type="evidence" value="ECO:0007669"/>
    <property type="project" value="InterPro"/>
</dbReference>
<feature type="domain" description="HTH araC/xylS-type" evidence="5">
    <location>
        <begin position="555"/>
        <end position="653"/>
    </location>
</feature>
<dbReference type="SUPFAM" id="SSF46689">
    <property type="entry name" value="Homeodomain-like"/>
    <property type="match status" value="2"/>
</dbReference>
<keyword evidence="4" id="KW-0472">Membrane</keyword>
<dbReference type="GO" id="GO:0003700">
    <property type="term" value="F:DNA-binding transcription factor activity"/>
    <property type="evidence" value="ECO:0007669"/>
    <property type="project" value="InterPro"/>
</dbReference>
<keyword evidence="2 6" id="KW-0238">DNA-binding</keyword>
<evidence type="ECO:0000256" key="2">
    <source>
        <dbReference type="ARBA" id="ARBA00023125"/>
    </source>
</evidence>
<organism evidence="6 7">
    <name type="scientific">Cetobacterium ceti</name>
    <dbReference type="NCBI Taxonomy" id="180163"/>
    <lineage>
        <taxon>Bacteria</taxon>
        <taxon>Fusobacteriati</taxon>
        <taxon>Fusobacteriota</taxon>
        <taxon>Fusobacteriia</taxon>
        <taxon>Fusobacteriales</taxon>
        <taxon>Fusobacteriaceae</taxon>
        <taxon>Cetobacterium</taxon>
    </lineage>
</organism>
<proteinExistence type="predicted"/>
<dbReference type="PANTHER" id="PTHR43280">
    <property type="entry name" value="ARAC-FAMILY TRANSCRIPTIONAL REGULATOR"/>
    <property type="match status" value="1"/>
</dbReference>
<keyword evidence="4" id="KW-1133">Transmembrane helix</keyword>
<dbReference type="InterPro" id="IPR018062">
    <property type="entry name" value="HTH_AraC-typ_CS"/>
</dbReference>
<dbReference type="STRING" id="180163.SAMN02745174_01818"/>
<dbReference type="PRINTS" id="PR00032">
    <property type="entry name" value="HTHARAC"/>
</dbReference>
<name>A0A1T4P8T5_9FUSO</name>
<evidence type="ECO:0000259" key="5">
    <source>
        <dbReference type="PROSITE" id="PS01124"/>
    </source>
</evidence>
<evidence type="ECO:0000256" key="3">
    <source>
        <dbReference type="ARBA" id="ARBA00023163"/>
    </source>
</evidence>
<dbReference type="PROSITE" id="PS00041">
    <property type="entry name" value="HTH_ARAC_FAMILY_1"/>
    <property type="match status" value="1"/>
</dbReference>
<protein>
    <submittedName>
        <fullName evidence="6">AraC-type DNA-binding protein</fullName>
    </submittedName>
</protein>
<dbReference type="AlphaFoldDB" id="A0A1T4P8T5"/>
<dbReference type="SMART" id="SM00342">
    <property type="entry name" value="HTH_ARAC"/>
    <property type="match status" value="1"/>
</dbReference>
<dbReference type="RefSeq" id="WP_078694279.1">
    <property type="nucleotide sequence ID" value="NZ_FUWX01000013.1"/>
</dbReference>
<accession>A0A1T4P8T5</accession>
<dbReference type="EMBL" id="FUWX01000013">
    <property type="protein sequence ID" value="SJZ87666.1"/>
    <property type="molecule type" value="Genomic_DNA"/>
</dbReference>
<dbReference type="PANTHER" id="PTHR43280:SF10">
    <property type="entry name" value="REGULATORY PROTEIN POCR"/>
    <property type="match status" value="1"/>
</dbReference>
<dbReference type="InterPro" id="IPR018060">
    <property type="entry name" value="HTH_AraC"/>
</dbReference>
<dbReference type="Pfam" id="PF12833">
    <property type="entry name" value="HTH_18"/>
    <property type="match status" value="1"/>
</dbReference>
<gene>
    <name evidence="6" type="ORF">SAMN02745174_01818</name>
</gene>
<evidence type="ECO:0000256" key="1">
    <source>
        <dbReference type="ARBA" id="ARBA00023015"/>
    </source>
</evidence>
<dbReference type="InterPro" id="IPR009057">
    <property type="entry name" value="Homeodomain-like_sf"/>
</dbReference>
<feature type="transmembrane region" description="Helical" evidence="4">
    <location>
        <begin position="243"/>
        <end position="261"/>
    </location>
</feature>
<reference evidence="6 7" key="1">
    <citation type="submission" date="2017-02" db="EMBL/GenBank/DDBJ databases">
        <authorList>
            <person name="Peterson S.W."/>
        </authorList>
    </citation>
    <scope>NUCLEOTIDE SEQUENCE [LARGE SCALE GENOMIC DNA]</scope>
    <source>
        <strain evidence="6 7">ATCC 700028</strain>
    </source>
</reference>
<dbReference type="PROSITE" id="PS01124">
    <property type="entry name" value="HTH_ARAC_FAMILY_2"/>
    <property type="match status" value="1"/>
</dbReference>
<dbReference type="InterPro" id="IPR020449">
    <property type="entry name" value="Tscrpt_reg_AraC-type_HTH"/>
</dbReference>
<feature type="transmembrane region" description="Helical" evidence="4">
    <location>
        <begin position="12"/>
        <end position="30"/>
    </location>
</feature>
<keyword evidence="4" id="KW-0812">Transmembrane</keyword>
<dbReference type="OrthoDB" id="1975037at2"/>
<keyword evidence="3" id="KW-0804">Transcription</keyword>
<evidence type="ECO:0000313" key="6">
    <source>
        <dbReference type="EMBL" id="SJZ87666.1"/>
    </source>
</evidence>
<evidence type="ECO:0000256" key="4">
    <source>
        <dbReference type="SAM" id="Phobius"/>
    </source>
</evidence>
<keyword evidence="1" id="KW-0805">Transcription regulation</keyword>